<dbReference type="GeneID" id="94487710"/>
<sequence>MVKKDRNVTGIVLAVIYCFVLFEILIDAPPGEAPNHPLWVYSMIPLGAVVITSLFDYVIKFDLFDFFKKRNRKMEWNQGD</sequence>
<dbReference type="Proteomes" id="UP001527181">
    <property type="component" value="Unassembled WGS sequence"/>
</dbReference>
<keyword evidence="1" id="KW-1133">Transmembrane helix</keyword>
<feature type="transmembrane region" description="Helical" evidence="1">
    <location>
        <begin position="7"/>
        <end position="26"/>
    </location>
</feature>
<proteinExistence type="predicted"/>
<protein>
    <submittedName>
        <fullName evidence="2">Uncharacterized protein</fullName>
    </submittedName>
</protein>
<name>A0ABT4GWR4_PAEAL</name>
<dbReference type="EMBL" id="JAMDNP010000019">
    <property type="protein sequence ID" value="MCY9761134.1"/>
    <property type="molecule type" value="Genomic_DNA"/>
</dbReference>
<keyword evidence="1" id="KW-0812">Transmembrane</keyword>
<dbReference type="RefSeq" id="WP_262866390.1">
    <property type="nucleotide sequence ID" value="NZ_JAMDNA010000020.1"/>
</dbReference>
<evidence type="ECO:0000313" key="2">
    <source>
        <dbReference type="EMBL" id="MCY9761134.1"/>
    </source>
</evidence>
<gene>
    <name evidence="2" type="ORF">M5X12_11170</name>
</gene>
<comment type="caution">
    <text evidence="2">The sequence shown here is derived from an EMBL/GenBank/DDBJ whole genome shotgun (WGS) entry which is preliminary data.</text>
</comment>
<accession>A0ABT4GWR4</accession>
<reference evidence="2 3" key="1">
    <citation type="submission" date="2022-05" db="EMBL/GenBank/DDBJ databases">
        <title>Genome Sequencing of Bee-Associated Microbes.</title>
        <authorList>
            <person name="Dunlap C."/>
        </authorList>
    </citation>
    <scope>NUCLEOTIDE SEQUENCE [LARGE SCALE GENOMIC DNA]</scope>
    <source>
        <strain evidence="2 3">NRRL B-04010</strain>
    </source>
</reference>
<keyword evidence="3" id="KW-1185">Reference proteome</keyword>
<organism evidence="2 3">
    <name type="scientific">Paenibacillus alvei</name>
    <name type="common">Bacillus alvei</name>
    <dbReference type="NCBI Taxonomy" id="44250"/>
    <lineage>
        <taxon>Bacteria</taxon>
        <taxon>Bacillati</taxon>
        <taxon>Bacillota</taxon>
        <taxon>Bacilli</taxon>
        <taxon>Bacillales</taxon>
        <taxon>Paenibacillaceae</taxon>
        <taxon>Paenibacillus</taxon>
    </lineage>
</organism>
<evidence type="ECO:0000256" key="1">
    <source>
        <dbReference type="SAM" id="Phobius"/>
    </source>
</evidence>
<evidence type="ECO:0000313" key="3">
    <source>
        <dbReference type="Proteomes" id="UP001527181"/>
    </source>
</evidence>
<feature type="transmembrane region" description="Helical" evidence="1">
    <location>
        <begin position="38"/>
        <end position="59"/>
    </location>
</feature>
<keyword evidence="1" id="KW-0472">Membrane</keyword>